<feature type="compositionally biased region" description="Acidic residues" evidence="1">
    <location>
        <begin position="48"/>
        <end position="57"/>
    </location>
</feature>
<feature type="compositionally biased region" description="Acidic residues" evidence="1">
    <location>
        <begin position="248"/>
        <end position="264"/>
    </location>
</feature>
<dbReference type="EMBL" id="JACSDY010000014">
    <property type="protein sequence ID" value="KAF7409269.1"/>
    <property type="molecule type" value="Genomic_DNA"/>
</dbReference>
<feature type="compositionally biased region" description="Basic and acidic residues" evidence="1">
    <location>
        <begin position="224"/>
        <end position="233"/>
    </location>
</feature>
<dbReference type="AlphaFoldDB" id="A0A834KJR6"/>
<feature type="region of interest" description="Disordered" evidence="1">
    <location>
        <begin position="38"/>
        <end position="106"/>
    </location>
</feature>
<feature type="compositionally biased region" description="Acidic residues" evidence="1">
    <location>
        <begin position="81"/>
        <end position="99"/>
    </location>
</feature>
<gene>
    <name evidence="2" type="ORF">H0235_014121</name>
</gene>
<proteinExistence type="predicted"/>
<evidence type="ECO:0000313" key="2">
    <source>
        <dbReference type="EMBL" id="KAF7409269.1"/>
    </source>
</evidence>
<protein>
    <submittedName>
        <fullName evidence="2">Uncharacterized protein</fullName>
    </submittedName>
</protein>
<comment type="caution">
    <text evidence="2">The sequence shown here is derived from an EMBL/GenBank/DDBJ whole genome shotgun (WGS) entry which is preliminary data.</text>
</comment>
<feature type="compositionally biased region" description="Acidic residues" evidence="1">
    <location>
        <begin position="181"/>
        <end position="214"/>
    </location>
</feature>
<name>A0A834KJR6_VESPE</name>
<feature type="compositionally biased region" description="Basic and acidic residues" evidence="1">
    <location>
        <begin position="265"/>
        <end position="279"/>
    </location>
</feature>
<keyword evidence="3" id="KW-1185">Reference proteome</keyword>
<accession>A0A834KJR6</accession>
<organism evidence="2 3">
    <name type="scientific">Vespula pensylvanica</name>
    <name type="common">Western yellow jacket</name>
    <name type="synonym">Wasp</name>
    <dbReference type="NCBI Taxonomy" id="30213"/>
    <lineage>
        <taxon>Eukaryota</taxon>
        <taxon>Metazoa</taxon>
        <taxon>Ecdysozoa</taxon>
        <taxon>Arthropoda</taxon>
        <taxon>Hexapoda</taxon>
        <taxon>Insecta</taxon>
        <taxon>Pterygota</taxon>
        <taxon>Neoptera</taxon>
        <taxon>Endopterygota</taxon>
        <taxon>Hymenoptera</taxon>
        <taxon>Apocrita</taxon>
        <taxon>Aculeata</taxon>
        <taxon>Vespoidea</taxon>
        <taxon>Vespidae</taxon>
        <taxon>Vespinae</taxon>
        <taxon>Vespula</taxon>
    </lineage>
</organism>
<feature type="region of interest" description="Disordered" evidence="1">
    <location>
        <begin position="172"/>
        <end position="279"/>
    </location>
</feature>
<reference evidence="2" key="1">
    <citation type="journal article" date="2020" name="G3 (Bethesda)">
        <title>High-Quality Assemblies for Three Invasive Social Wasps from the &lt;i&gt;Vespula&lt;/i&gt; Genus.</title>
        <authorList>
            <person name="Harrop T.W.R."/>
            <person name="Guhlin J."/>
            <person name="McLaughlin G.M."/>
            <person name="Permina E."/>
            <person name="Stockwell P."/>
            <person name="Gilligan J."/>
            <person name="Le Lec M.F."/>
            <person name="Gruber M.A.M."/>
            <person name="Quinn O."/>
            <person name="Lovegrove M."/>
            <person name="Duncan E.J."/>
            <person name="Remnant E.J."/>
            <person name="Van Eeckhoven J."/>
            <person name="Graham B."/>
            <person name="Knapp R.A."/>
            <person name="Langford K.W."/>
            <person name="Kronenberg Z."/>
            <person name="Press M.O."/>
            <person name="Eacker S.M."/>
            <person name="Wilson-Rankin E.E."/>
            <person name="Purcell J."/>
            <person name="Lester P.J."/>
            <person name="Dearden P.K."/>
        </authorList>
    </citation>
    <scope>NUCLEOTIDE SEQUENCE</scope>
    <source>
        <strain evidence="2">Volc-1</strain>
    </source>
</reference>
<dbReference type="Proteomes" id="UP000600918">
    <property type="component" value="Unassembled WGS sequence"/>
</dbReference>
<evidence type="ECO:0000313" key="3">
    <source>
        <dbReference type="Proteomes" id="UP000600918"/>
    </source>
</evidence>
<feature type="compositionally biased region" description="Low complexity" evidence="1">
    <location>
        <begin position="58"/>
        <end position="68"/>
    </location>
</feature>
<evidence type="ECO:0000256" key="1">
    <source>
        <dbReference type="SAM" id="MobiDB-lite"/>
    </source>
</evidence>
<sequence length="279" mass="32593">MGRLLLYRISAHPVVSTQGNVVSLRRGKSYSRVLARLFNNNNNNNNNNDDDDDDDDNNNNSSSSSSSNAKGQTRRSRRREEEEEEEEVEEEEVEEEEGESINKPREKIPKIISAGRNKSGRRDRAELCGVELARLCRREEAQWHRWLEKPNEIFAVFGERLFLSRQNILTRDLRATIKDEKEEEEEDEDEEEEEEEEEEDEEEEEEEEDDDDEGIFGVSSNGPGHEEDGREQKQGGSDAVGDERKDQEEEEEVEVEVEVEEEEEGWRRRYLDDDERSHA</sequence>